<dbReference type="PANTHER" id="PTHR34187">
    <property type="entry name" value="FGR18P"/>
    <property type="match status" value="1"/>
</dbReference>
<sequence>MAPLYGSRLAYEDSKNHALSSSAIEEESDDASLTTPRPGPSDPNRSDDLLSRPSIPGVKSPGRGGLSFNTGIFRAPAGNPSTAFSASPRAKQLHDTGAGAALSATPQLRRPASQKSVSFSSGTSLPRPERRSSYGLMARMAASNERDEHATNGDGAGESSSADESTAIVRKSRQETYGTTVAGAEVDDHGHATDEGTDNEDIGPADELVPVADLGTVRKRSSVPRGRKSIRNQSMGTDGTEEESDSWWKSFVDKYGSVELENKGSVARDHLALERTFLAWLRTSLSFASIGIAVTQLFRLNTSLAKGDNPHTSSASDNLLEQIQKRDVSEADTHRLRHVGKPLGATFLAISILILLLGFHRYFESQHYVIRGKFPASRGTIILVSFVATALIIASLVVVLIIAPSALEK</sequence>
<evidence type="ECO:0000256" key="1">
    <source>
        <dbReference type="ARBA" id="ARBA00004651"/>
    </source>
</evidence>
<organism evidence="9 10">
    <name type="scientific">Extremus antarcticus</name>
    <dbReference type="NCBI Taxonomy" id="702011"/>
    <lineage>
        <taxon>Eukaryota</taxon>
        <taxon>Fungi</taxon>
        <taxon>Dikarya</taxon>
        <taxon>Ascomycota</taxon>
        <taxon>Pezizomycotina</taxon>
        <taxon>Dothideomycetes</taxon>
        <taxon>Dothideomycetidae</taxon>
        <taxon>Mycosphaerellales</taxon>
        <taxon>Extremaceae</taxon>
        <taxon>Extremus</taxon>
    </lineage>
</organism>
<keyword evidence="3 7" id="KW-0812">Transmembrane</keyword>
<feature type="region of interest" description="Disordered" evidence="6">
    <location>
        <begin position="1"/>
        <end position="243"/>
    </location>
</feature>
<dbReference type="EMBL" id="JAWDJX010000001">
    <property type="protein sequence ID" value="KAK3058560.1"/>
    <property type="molecule type" value="Genomic_DNA"/>
</dbReference>
<feature type="domain" description="DUF202" evidence="8">
    <location>
        <begin position="268"/>
        <end position="367"/>
    </location>
</feature>
<evidence type="ECO:0000256" key="6">
    <source>
        <dbReference type="SAM" id="MobiDB-lite"/>
    </source>
</evidence>
<name>A0AAJ0LX22_9PEZI</name>
<dbReference type="GO" id="GO:0005886">
    <property type="term" value="C:plasma membrane"/>
    <property type="evidence" value="ECO:0007669"/>
    <property type="project" value="UniProtKB-SubCell"/>
</dbReference>
<keyword evidence="5 7" id="KW-0472">Membrane</keyword>
<evidence type="ECO:0000256" key="7">
    <source>
        <dbReference type="SAM" id="Phobius"/>
    </source>
</evidence>
<evidence type="ECO:0000256" key="2">
    <source>
        <dbReference type="ARBA" id="ARBA00022475"/>
    </source>
</evidence>
<evidence type="ECO:0000313" key="9">
    <source>
        <dbReference type="EMBL" id="KAK3058560.1"/>
    </source>
</evidence>
<feature type="compositionally biased region" description="Acidic residues" evidence="6">
    <location>
        <begin position="195"/>
        <end position="204"/>
    </location>
</feature>
<comment type="caution">
    <text evidence="9">The sequence shown here is derived from an EMBL/GenBank/DDBJ whole genome shotgun (WGS) entry which is preliminary data.</text>
</comment>
<evidence type="ECO:0000256" key="4">
    <source>
        <dbReference type="ARBA" id="ARBA00022989"/>
    </source>
</evidence>
<reference evidence="9" key="1">
    <citation type="submission" date="2023-04" db="EMBL/GenBank/DDBJ databases">
        <title>Black Yeasts Isolated from many extreme environments.</title>
        <authorList>
            <person name="Coleine C."/>
            <person name="Stajich J.E."/>
            <person name="Selbmann L."/>
        </authorList>
    </citation>
    <scope>NUCLEOTIDE SEQUENCE</scope>
    <source>
        <strain evidence="9">CCFEE 5312</strain>
    </source>
</reference>
<dbReference type="Proteomes" id="UP001271007">
    <property type="component" value="Unassembled WGS sequence"/>
</dbReference>
<dbReference type="AlphaFoldDB" id="A0AAJ0LX22"/>
<evidence type="ECO:0000313" key="10">
    <source>
        <dbReference type="Proteomes" id="UP001271007"/>
    </source>
</evidence>
<gene>
    <name evidence="9" type="ORF">LTR09_000124</name>
</gene>
<feature type="transmembrane region" description="Helical" evidence="7">
    <location>
        <begin position="380"/>
        <end position="403"/>
    </location>
</feature>
<evidence type="ECO:0000256" key="5">
    <source>
        <dbReference type="ARBA" id="ARBA00023136"/>
    </source>
</evidence>
<dbReference type="PANTHER" id="PTHR34187:SF2">
    <property type="entry name" value="DUF202 DOMAIN-CONTAINING PROTEIN"/>
    <property type="match status" value="1"/>
</dbReference>
<comment type="subcellular location">
    <subcellularLocation>
        <location evidence="1">Cell membrane</location>
        <topology evidence="1">Multi-pass membrane protein</topology>
    </subcellularLocation>
</comment>
<dbReference type="InterPro" id="IPR003807">
    <property type="entry name" value="DUF202"/>
</dbReference>
<feature type="compositionally biased region" description="Polar residues" evidence="6">
    <location>
        <begin position="113"/>
        <end position="124"/>
    </location>
</feature>
<evidence type="ECO:0000256" key="3">
    <source>
        <dbReference type="ARBA" id="ARBA00022692"/>
    </source>
</evidence>
<dbReference type="InterPro" id="IPR052053">
    <property type="entry name" value="IM_YidH-like"/>
</dbReference>
<evidence type="ECO:0000259" key="8">
    <source>
        <dbReference type="Pfam" id="PF02656"/>
    </source>
</evidence>
<dbReference type="Pfam" id="PF02656">
    <property type="entry name" value="DUF202"/>
    <property type="match status" value="1"/>
</dbReference>
<keyword evidence="4 7" id="KW-1133">Transmembrane helix</keyword>
<proteinExistence type="predicted"/>
<feature type="transmembrane region" description="Helical" evidence="7">
    <location>
        <begin position="342"/>
        <end position="359"/>
    </location>
</feature>
<keyword evidence="10" id="KW-1185">Reference proteome</keyword>
<keyword evidence="2" id="KW-1003">Cell membrane</keyword>
<protein>
    <recommendedName>
        <fullName evidence="8">DUF202 domain-containing protein</fullName>
    </recommendedName>
</protein>
<feature type="compositionally biased region" description="Basic residues" evidence="6">
    <location>
        <begin position="217"/>
        <end position="230"/>
    </location>
</feature>
<accession>A0AAJ0LX22</accession>